<reference evidence="8 9" key="1">
    <citation type="journal article" date="2013" name="ISME J.">
        <title>By their genes ye shall know them: genomic signatures of predatory bacteria.</title>
        <authorList>
            <person name="Pasternak Z."/>
            <person name="Pietrokovski S."/>
            <person name="Rotem O."/>
            <person name="Gophna U."/>
            <person name="Lurie-Weinberger M.N."/>
            <person name="Jurkevitch E."/>
        </authorList>
    </citation>
    <scope>NUCLEOTIDE SEQUENCE [LARGE SCALE GENOMIC DNA]</scope>
    <source>
        <strain evidence="8">EPB</strain>
    </source>
</reference>
<dbReference type="Proteomes" id="UP000011932">
    <property type="component" value="Chromosome"/>
</dbReference>
<evidence type="ECO:0000256" key="2">
    <source>
        <dbReference type="ARBA" id="ARBA00022670"/>
    </source>
</evidence>
<dbReference type="HOGENOM" id="CLU_026425_1_0_5"/>
<name>M4VF26_9BACT</name>
<dbReference type="InterPro" id="IPR045570">
    <property type="entry name" value="Metalloprtase-TldD/E_cen_dom"/>
</dbReference>
<evidence type="ECO:0000259" key="6">
    <source>
        <dbReference type="Pfam" id="PF19289"/>
    </source>
</evidence>
<gene>
    <name evidence="8" type="ORF">A11S_244</name>
</gene>
<evidence type="ECO:0000256" key="1">
    <source>
        <dbReference type="ARBA" id="ARBA00005836"/>
    </source>
</evidence>
<feature type="domain" description="Metalloprotease TldD/E N-terminal" evidence="5">
    <location>
        <begin position="41"/>
        <end position="100"/>
    </location>
</feature>
<dbReference type="InterPro" id="IPR045569">
    <property type="entry name" value="Metalloprtase-TldD/E_C"/>
</dbReference>
<dbReference type="SUPFAM" id="SSF111283">
    <property type="entry name" value="Putative modulator of DNA gyrase, PmbA/TldD"/>
    <property type="match status" value="1"/>
</dbReference>
<evidence type="ECO:0000256" key="4">
    <source>
        <dbReference type="ARBA" id="ARBA00023049"/>
    </source>
</evidence>
<dbReference type="RefSeq" id="WP_015466641.1">
    <property type="nucleotide sequence ID" value="NC_020812.1"/>
</dbReference>
<proteinExistence type="inferred from homology"/>
<dbReference type="GO" id="GO:0008237">
    <property type="term" value="F:metallopeptidase activity"/>
    <property type="evidence" value="ECO:0007669"/>
    <property type="project" value="UniProtKB-KW"/>
</dbReference>
<keyword evidence="2" id="KW-0645">Protease</keyword>
<dbReference type="GO" id="GO:0006508">
    <property type="term" value="P:proteolysis"/>
    <property type="evidence" value="ECO:0007669"/>
    <property type="project" value="UniProtKB-KW"/>
</dbReference>
<dbReference type="PIRSF" id="PIRSF004919">
    <property type="entry name" value="TldD"/>
    <property type="match status" value="1"/>
</dbReference>
<dbReference type="STRING" id="349215.A11S_244"/>
<dbReference type="PATRIC" id="fig|349215.9.peg.243"/>
<sequence length="483" mass="51621">MADYPFDTSVNNRFFFAATGMDPEAVTKIVRNGLAKADGGELYLQRTQGKSISWSDGKLQSNSSSMDQGFGFRYIAGDAVAYAHSNNLSEKSIANAARTTRDIRNHADMMGKIALPGHGANRIYTGESPLADMEEAAQIQLLGEIDAYVRASDSRIVDVSAAISTSWDIVTIIRQDGTRLDDLRPMSSLNISVVAEENGRRETGRGSLSSRTILTRMFNTKSWHDVADKAIKQAQTNLRAIAAPSGDMPVIVANGWGGVLLHEAVGHGLEGDAARKGSTVFKTSMIGQKVAADCVTIVDQGDFAEARGSLSFDDEGVPTQRNVLIENGILRGYMQDTINARLMGVAPTGNGRRESYEHAPIPRMTTTYMEGGQYTLDEMIESVDRGIYAVDFSGGQVDTVSGSYVFASTEAYLIENGKIVAPVKGVILEGNGPKSMGLVEMVGNDMEIAQSGSCGKDGQSVPVGIGQPSVKLRGIRVGGTEPS</sequence>
<dbReference type="PANTHER" id="PTHR30624">
    <property type="entry name" value="UNCHARACTERIZED PROTEIN TLDD AND PMBA"/>
    <property type="match status" value="1"/>
</dbReference>
<dbReference type="EMBL" id="CP003538">
    <property type="protein sequence ID" value="AGH97080.1"/>
    <property type="molecule type" value="Genomic_DNA"/>
</dbReference>
<keyword evidence="4" id="KW-0482">Metalloprotease</keyword>
<evidence type="ECO:0000256" key="3">
    <source>
        <dbReference type="ARBA" id="ARBA00022801"/>
    </source>
</evidence>
<dbReference type="AlphaFoldDB" id="M4VF26"/>
<dbReference type="Pfam" id="PF19289">
    <property type="entry name" value="PmbA_TldD_3rd"/>
    <property type="match status" value="1"/>
</dbReference>
<accession>M4VF26</accession>
<dbReference type="InterPro" id="IPR035068">
    <property type="entry name" value="TldD/PmbA_N"/>
</dbReference>
<dbReference type="Pfam" id="PF19290">
    <property type="entry name" value="PmbA_TldD_2nd"/>
    <property type="match status" value="1"/>
</dbReference>
<evidence type="ECO:0000313" key="8">
    <source>
        <dbReference type="EMBL" id="AGH97080.1"/>
    </source>
</evidence>
<evidence type="ECO:0000259" key="7">
    <source>
        <dbReference type="Pfam" id="PF19290"/>
    </source>
</evidence>
<feature type="domain" description="Metalloprotease TldD/E C-terminal" evidence="6">
    <location>
        <begin position="245"/>
        <end position="479"/>
    </location>
</feature>
<keyword evidence="3" id="KW-0378">Hydrolase</keyword>
<organism evidence="8 9">
    <name type="scientific">Micavibrio aeruginosavorus EPB</name>
    <dbReference type="NCBI Taxonomy" id="349215"/>
    <lineage>
        <taxon>Bacteria</taxon>
        <taxon>Pseudomonadati</taxon>
        <taxon>Bdellovibrionota</taxon>
        <taxon>Bdellovibrionia</taxon>
        <taxon>Bdellovibrionales</taxon>
        <taxon>Pseudobdellovibrionaceae</taxon>
        <taxon>Micavibrio</taxon>
    </lineage>
</organism>
<protein>
    <submittedName>
        <fullName evidence="8">TldD protein, part of proposed TldE/TldD proteolytic complex</fullName>
    </submittedName>
</protein>
<feature type="domain" description="Metalloprotease TldD/E central" evidence="7">
    <location>
        <begin position="129"/>
        <end position="238"/>
    </location>
</feature>
<comment type="similarity">
    <text evidence="1">Belongs to the peptidase U62 family.</text>
</comment>
<dbReference type="KEGG" id="man:A11S_244"/>
<evidence type="ECO:0000313" key="9">
    <source>
        <dbReference type="Proteomes" id="UP000011932"/>
    </source>
</evidence>
<dbReference type="InterPro" id="IPR051463">
    <property type="entry name" value="Peptidase_U62_metallo"/>
</dbReference>
<dbReference type="OrthoDB" id="9803213at2"/>
<dbReference type="InterPro" id="IPR002510">
    <property type="entry name" value="Metalloprtase-TldD/E_N"/>
</dbReference>
<dbReference type="InterPro" id="IPR036059">
    <property type="entry name" value="TldD/PmbA_sf"/>
</dbReference>
<evidence type="ECO:0000259" key="5">
    <source>
        <dbReference type="Pfam" id="PF01523"/>
    </source>
</evidence>
<dbReference type="Pfam" id="PF01523">
    <property type="entry name" value="PmbA_TldD_1st"/>
    <property type="match status" value="1"/>
</dbReference>
<dbReference type="Gene3D" id="3.30.2290.10">
    <property type="entry name" value="PmbA/TldD superfamily"/>
    <property type="match status" value="1"/>
</dbReference>
<dbReference type="GO" id="GO:0005829">
    <property type="term" value="C:cytosol"/>
    <property type="evidence" value="ECO:0007669"/>
    <property type="project" value="TreeGrafter"/>
</dbReference>
<dbReference type="PANTHER" id="PTHR30624:SF4">
    <property type="entry name" value="METALLOPROTEASE TLDD"/>
    <property type="match status" value="1"/>
</dbReference>
<dbReference type="InterPro" id="IPR025502">
    <property type="entry name" value="TldD"/>
</dbReference>